<keyword evidence="10" id="KW-0170">Cobalt</keyword>
<keyword evidence="14" id="KW-1185">Reference proteome</keyword>
<feature type="domain" description="Peptidase M20 dimerisation" evidence="12">
    <location>
        <begin position="182"/>
        <end position="282"/>
    </location>
</feature>
<evidence type="ECO:0000256" key="1">
    <source>
        <dbReference type="ARBA" id="ARBA00001941"/>
    </source>
</evidence>
<dbReference type="UniPathway" id="UPA00034">
    <property type="reaction ID" value="UER00021"/>
</dbReference>
<dbReference type="EC" id="3.5.1.18" evidence="5"/>
<evidence type="ECO:0000256" key="10">
    <source>
        <dbReference type="ARBA" id="ARBA00023285"/>
    </source>
</evidence>
<dbReference type="NCBIfam" id="TIGR01910">
    <property type="entry name" value="DapE-ArgE"/>
    <property type="match status" value="1"/>
</dbReference>
<evidence type="ECO:0000256" key="11">
    <source>
        <dbReference type="ARBA" id="ARBA00051301"/>
    </source>
</evidence>
<reference evidence="13 14" key="1">
    <citation type="submission" date="2018-10" db="EMBL/GenBank/DDBJ databases">
        <title>Natronolimnobius sp. XQ-INN 246 isolated from Inner Mongolia Autonomous Region of China.</title>
        <authorList>
            <person name="Xue Q."/>
        </authorList>
    </citation>
    <scope>NUCLEOTIDE SEQUENCE [LARGE SCALE GENOMIC DNA]</scope>
    <source>
        <strain evidence="13 14">XQ-INN 246</strain>
    </source>
</reference>
<protein>
    <recommendedName>
        <fullName evidence="6">Probable succinyl-diaminopimelate desuccinylase</fullName>
        <ecNumber evidence="5">3.5.1.18</ecNumber>
    </recommendedName>
</protein>
<evidence type="ECO:0000313" key="13">
    <source>
        <dbReference type="EMBL" id="THE66119.1"/>
    </source>
</evidence>
<dbReference type="RefSeq" id="WP_141463460.1">
    <property type="nucleotide sequence ID" value="NZ_RBZW01000012.1"/>
</dbReference>
<keyword evidence="7" id="KW-0479">Metal-binding</keyword>
<dbReference type="Gene3D" id="3.30.70.360">
    <property type="match status" value="1"/>
</dbReference>
<dbReference type="SUPFAM" id="SSF55031">
    <property type="entry name" value="Bacterial exopeptidase dimerisation domain"/>
    <property type="match status" value="1"/>
</dbReference>
<comment type="similarity">
    <text evidence="4">Belongs to the peptidase M20A family.</text>
</comment>
<dbReference type="EMBL" id="RBZW01000012">
    <property type="protein sequence ID" value="THE66119.1"/>
    <property type="molecule type" value="Genomic_DNA"/>
</dbReference>
<evidence type="ECO:0000256" key="4">
    <source>
        <dbReference type="ARBA" id="ARBA00006247"/>
    </source>
</evidence>
<dbReference type="AlphaFoldDB" id="A0A4S3TP60"/>
<evidence type="ECO:0000259" key="12">
    <source>
        <dbReference type="Pfam" id="PF07687"/>
    </source>
</evidence>
<dbReference type="Pfam" id="PF07687">
    <property type="entry name" value="M20_dimer"/>
    <property type="match status" value="1"/>
</dbReference>
<evidence type="ECO:0000256" key="3">
    <source>
        <dbReference type="ARBA" id="ARBA00005130"/>
    </source>
</evidence>
<evidence type="ECO:0000256" key="5">
    <source>
        <dbReference type="ARBA" id="ARBA00011921"/>
    </source>
</evidence>
<dbReference type="Proteomes" id="UP000318864">
    <property type="component" value="Unassembled WGS sequence"/>
</dbReference>
<evidence type="ECO:0000256" key="2">
    <source>
        <dbReference type="ARBA" id="ARBA00001947"/>
    </source>
</evidence>
<dbReference type="InterPro" id="IPR011650">
    <property type="entry name" value="Peptidase_M20_dimer"/>
</dbReference>
<dbReference type="SUPFAM" id="SSF53187">
    <property type="entry name" value="Zn-dependent exopeptidases"/>
    <property type="match status" value="1"/>
</dbReference>
<sequence length="388" mass="41775">MDDRSTVSEQEAATLLGELVSYDSQNPPGDEAACAEFIYRWLTDAGIDAELVADPYPDRPQVRATIGDGDTERDHLVLNGHIDVVPPGNLERWSVDPFEGVVDADEGRVYGRGASDMKAGVAAAMLAAREVAADGVDGRLTLTFAMGEETAEPGTKTLVENLEADAGIVLEPTELEVQTVGKGLAWYVATISGDAGHASKPHAGANAVDGLFALEESLRAYRERIAERTHPLVGESLCTPTVLEGGTKENVLAEEVEIRFDRRFLPDESPSEIDAEMDDLFEIVRERGFDVTVERTRTYEAAEIPIDATIAETVRDHASTVADAPTDPAGKSAATDQRNLVNDADIPTIIWGPGTPTQAHTADEWAETAYLVDAIEVLCRTIDDRCNA</sequence>
<dbReference type="GO" id="GO:0009014">
    <property type="term" value="F:succinyl-diaminopimelate desuccinylase activity"/>
    <property type="evidence" value="ECO:0007669"/>
    <property type="project" value="UniProtKB-EC"/>
</dbReference>
<dbReference type="OrthoDB" id="24854at2157"/>
<dbReference type="InterPro" id="IPR050072">
    <property type="entry name" value="Peptidase_M20A"/>
</dbReference>
<proteinExistence type="inferred from homology"/>
<organism evidence="13 14">
    <name type="scientific">Salinadaptatus halalkaliphilus</name>
    <dbReference type="NCBI Taxonomy" id="2419781"/>
    <lineage>
        <taxon>Archaea</taxon>
        <taxon>Methanobacteriati</taxon>
        <taxon>Methanobacteriota</taxon>
        <taxon>Stenosarchaea group</taxon>
        <taxon>Halobacteria</taxon>
        <taxon>Halobacteriales</taxon>
        <taxon>Natrialbaceae</taxon>
        <taxon>Salinadaptatus</taxon>
    </lineage>
</organism>
<dbReference type="PROSITE" id="PS00759">
    <property type="entry name" value="ARGE_DAPE_CPG2_2"/>
    <property type="match status" value="1"/>
</dbReference>
<gene>
    <name evidence="13" type="ORF">D8Y22_04150</name>
</gene>
<dbReference type="Gene3D" id="3.40.630.10">
    <property type="entry name" value="Zn peptidases"/>
    <property type="match status" value="1"/>
</dbReference>
<keyword evidence="9" id="KW-0862">Zinc</keyword>
<evidence type="ECO:0000256" key="8">
    <source>
        <dbReference type="ARBA" id="ARBA00022801"/>
    </source>
</evidence>
<evidence type="ECO:0000256" key="7">
    <source>
        <dbReference type="ARBA" id="ARBA00022723"/>
    </source>
</evidence>
<accession>A0A4S3TP60</accession>
<dbReference type="InterPro" id="IPR002933">
    <property type="entry name" value="Peptidase_M20"/>
</dbReference>
<comment type="cofactor">
    <cofactor evidence="2">
        <name>Zn(2+)</name>
        <dbReference type="ChEBI" id="CHEBI:29105"/>
    </cofactor>
</comment>
<dbReference type="GO" id="GO:0046872">
    <property type="term" value="F:metal ion binding"/>
    <property type="evidence" value="ECO:0007669"/>
    <property type="project" value="UniProtKB-KW"/>
</dbReference>
<name>A0A4S3TP60_9EURY</name>
<dbReference type="PANTHER" id="PTHR43808">
    <property type="entry name" value="ACETYLORNITHINE DEACETYLASE"/>
    <property type="match status" value="1"/>
</dbReference>
<comment type="pathway">
    <text evidence="3">Amino-acid biosynthesis; L-lysine biosynthesis via DAP pathway; LL-2,6-diaminopimelate from (S)-tetrahydrodipicolinate (succinylase route): step 3/3.</text>
</comment>
<dbReference type="InterPro" id="IPR036264">
    <property type="entry name" value="Bact_exopeptidase_dim_dom"/>
</dbReference>
<dbReference type="InterPro" id="IPR010182">
    <property type="entry name" value="ArgE/DapE"/>
</dbReference>
<evidence type="ECO:0000256" key="9">
    <source>
        <dbReference type="ARBA" id="ARBA00022833"/>
    </source>
</evidence>
<dbReference type="InterPro" id="IPR001261">
    <property type="entry name" value="ArgE/DapE_CS"/>
</dbReference>
<comment type="cofactor">
    <cofactor evidence="1">
        <name>Co(2+)</name>
        <dbReference type="ChEBI" id="CHEBI:48828"/>
    </cofactor>
</comment>
<keyword evidence="8" id="KW-0378">Hydrolase</keyword>
<dbReference type="Pfam" id="PF01546">
    <property type="entry name" value="Peptidase_M20"/>
    <property type="match status" value="1"/>
</dbReference>
<evidence type="ECO:0000256" key="6">
    <source>
        <dbReference type="ARBA" id="ARBA00016853"/>
    </source>
</evidence>
<comment type="catalytic activity">
    <reaction evidence="11">
        <text>N-succinyl-(2S,6S)-2,6-diaminopimelate + H2O = (2S,6S)-2,6-diaminopimelate + succinate</text>
        <dbReference type="Rhea" id="RHEA:22608"/>
        <dbReference type="ChEBI" id="CHEBI:15377"/>
        <dbReference type="ChEBI" id="CHEBI:30031"/>
        <dbReference type="ChEBI" id="CHEBI:57609"/>
        <dbReference type="ChEBI" id="CHEBI:58087"/>
        <dbReference type="EC" id="3.5.1.18"/>
    </reaction>
</comment>
<comment type="caution">
    <text evidence="13">The sequence shown here is derived from an EMBL/GenBank/DDBJ whole genome shotgun (WGS) entry which is preliminary data.</text>
</comment>
<dbReference type="GO" id="GO:0009089">
    <property type="term" value="P:lysine biosynthetic process via diaminopimelate"/>
    <property type="evidence" value="ECO:0007669"/>
    <property type="project" value="UniProtKB-UniPathway"/>
</dbReference>
<evidence type="ECO:0000313" key="14">
    <source>
        <dbReference type="Proteomes" id="UP000318864"/>
    </source>
</evidence>